<name>A0ABP8MBB8_9BACT</name>
<dbReference type="Proteomes" id="UP001501508">
    <property type="component" value="Unassembled WGS sequence"/>
</dbReference>
<evidence type="ECO:0000313" key="3">
    <source>
        <dbReference type="Proteomes" id="UP001501508"/>
    </source>
</evidence>
<sequence>MINTEHLMTDFSLRFLKVLATRCRKNALLIVASLSFAPLYAQTTYKVESRDLLLLLEKQQVSGFQGLKLLSLEEKKNRRVLTAGETPPLFTLSYSAPGAGQSQLPAHADSVAWKQIGSAATADGIVFSFRGFGNSTPGSDLSVEMKLEASPEKDGIEISYRAAAGSGHASVSAMTIARFSFRDFGKQTRLFLPHGSGIVLNDPVGLGPRNWKHGYPGYAVPMPWFALWSESTGPDGFRTNRNTGIYLGVHDQNGSRKEIACTIGKNIQLQVTVQAENMYEPDNEFSIGGKTVLRTLQNDWFDGAMVYKDWVRREASWFPRTALDENGRKDSPQWIKEHSLWAMHRVSPEEMTPVMKDFRQAFGVPAAVHWYYWHKNPYDNDYPHFFPRDGFREAVQELQKNNDIFIMPYINGLLWDSRDRGMEDWLYTSEAVAGTSKGTDGKPRLYTYGSKESDGSDVRLAHMCPATEIWQKKVLENVLRLARENGTKAVYIDQVAAAIPELCFDRSHGHPLGGGNWWNAGYRKMLENIHAELARAGLNDVAITTECTGETSLPIVDGFLTWHHQLENQVPAFSAVYGGTIQMIGRDYRAGKTYAERTEPRMKKTNEPLACRMKAAEALCFGEQIGWFVPTITEEDDKFPFLKDVVHLRNRFRTYFYKGEMCRVPQLDSNVPRVTADWNFYDSPLISAPALRTGAWKLARNGKTASVVVLFANTSSENITASVKLELSEYGIDPKKMSVFRIDANGGREKLTAPQIRQPVTFTKESVSAWEITCL</sequence>
<comment type="caution">
    <text evidence="2">The sequence shown here is derived from an EMBL/GenBank/DDBJ whole genome shotgun (WGS) entry which is preliminary data.</text>
</comment>
<reference evidence="3" key="1">
    <citation type="journal article" date="2019" name="Int. J. Syst. Evol. Microbiol.">
        <title>The Global Catalogue of Microorganisms (GCM) 10K type strain sequencing project: providing services to taxonomists for standard genome sequencing and annotation.</title>
        <authorList>
            <consortium name="The Broad Institute Genomics Platform"/>
            <consortium name="The Broad Institute Genome Sequencing Center for Infectious Disease"/>
            <person name="Wu L."/>
            <person name="Ma J."/>
        </authorList>
    </citation>
    <scope>NUCLEOTIDE SEQUENCE [LARGE SCALE GENOMIC DNA]</scope>
    <source>
        <strain evidence="3">JCM 31920</strain>
    </source>
</reference>
<evidence type="ECO:0000259" key="1">
    <source>
        <dbReference type="Pfam" id="PF19773"/>
    </source>
</evidence>
<dbReference type="InterPro" id="IPR046226">
    <property type="entry name" value="DUF6259"/>
</dbReference>
<organism evidence="2 3">
    <name type="scientific">Ravibacter arvi</name>
    <dbReference type="NCBI Taxonomy" id="2051041"/>
    <lineage>
        <taxon>Bacteria</taxon>
        <taxon>Pseudomonadati</taxon>
        <taxon>Bacteroidota</taxon>
        <taxon>Cytophagia</taxon>
        <taxon>Cytophagales</taxon>
        <taxon>Spirosomataceae</taxon>
        <taxon>Ravibacter</taxon>
    </lineage>
</organism>
<dbReference type="Pfam" id="PF19773">
    <property type="entry name" value="DUF6259"/>
    <property type="match status" value="1"/>
</dbReference>
<keyword evidence="3" id="KW-1185">Reference proteome</keyword>
<protein>
    <recommendedName>
        <fullName evidence="1">DUF6259 domain-containing protein</fullName>
    </recommendedName>
</protein>
<proteinExistence type="predicted"/>
<gene>
    <name evidence="2" type="ORF">GCM10023091_40100</name>
</gene>
<accession>A0ABP8MBB8</accession>
<dbReference type="EMBL" id="BAABEY010000036">
    <property type="protein sequence ID" value="GAA4446627.1"/>
    <property type="molecule type" value="Genomic_DNA"/>
</dbReference>
<feature type="domain" description="DUF6259" evidence="1">
    <location>
        <begin position="285"/>
        <end position="588"/>
    </location>
</feature>
<evidence type="ECO:0000313" key="2">
    <source>
        <dbReference type="EMBL" id="GAA4446627.1"/>
    </source>
</evidence>